<evidence type="ECO:0000313" key="3">
    <source>
        <dbReference type="Proteomes" id="UP000041254"/>
    </source>
</evidence>
<dbReference type="Proteomes" id="UP000041254">
    <property type="component" value="Unassembled WGS sequence"/>
</dbReference>
<dbReference type="OMA" id="PTHHEVE"/>
<name>A0A0G4GNC8_VITBC</name>
<proteinExistence type="predicted"/>
<dbReference type="PhylomeDB" id="A0A0G4GNC8"/>
<reference evidence="2 3" key="1">
    <citation type="submission" date="2014-11" db="EMBL/GenBank/DDBJ databases">
        <authorList>
            <person name="Zhu J."/>
            <person name="Qi W."/>
            <person name="Song R."/>
        </authorList>
    </citation>
    <scope>NUCLEOTIDE SEQUENCE [LARGE SCALE GENOMIC DNA]</scope>
</reference>
<evidence type="ECO:0000256" key="1">
    <source>
        <dbReference type="SAM" id="MobiDB-lite"/>
    </source>
</evidence>
<evidence type="ECO:0008006" key="4">
    <source>
        <dbReference type="Google" id="ProtNLM"/>
    </source>
</evidence>
<dbReference type="EMBL" id="CDMY01000737">
    <property type="protein sequence ID" value="CEM31708.1"/>
    <property type="molecule type" value="Genomic_DNA"/>
</dbReference>
<organism evidence="2 3">
    <name type="scientific">Vitrella brassicaformis (strain CCMP3155)</name>
    <dbReference type="NCBI Taxonomy" id="1169540"/>
    <lineage>
        <taxon>Eukaryota</taxon>
        <taxon>Sar</taxon>
        <taxon>Alveolata</taxon>
        <taxon>Colpodellida</taxon>
        <taxon>Vitrellaceae</taxon>
        <taxon>Vitrella</taxon>
    </lineage>
</organism>
<keyword evidence="3" id="KW-1185">Reference proteome</keyword>
<accession>A0A0G4GNC8</accession>
<protein>
    <recommendedName>
        <fullName evidence="4">Reverse transcriptase domain-containing protein</fullName>
    </recommendedName>
</protein>
<evidence type="ECO:0000313" key="2">
    <source>
        <dbReference type="EMBL" id="CEM31708.1"/>
    </source>
</evidence>
<gene>
    <name evidence="2" type="ORF">Vbra_1268</name>
</gene>
<feature type="compositionally biased region" description="Low complexity" evidence="1">
    <location>
        <begin position="825"/>
        <end position="836"/>
    </location>
</feature>
<dbReference type="OrthoDB" id="422033at2759"/>
<dbReference type="InParanoid" id="A0A0G4GNC8"/>
<feature type="region of interest" description="Disordered" evidence="1">
    <location>
        <begin position="825"/>
        <end position="857"/>
    </location>
</feature>
<sequence length="857" mass="94961">MRNLFVRILAEADIPANVEVPLHSLGITPPDSDPNTPAEKDKIDKYGPAARAAGFRFVPLAAETFGRWREKTLDFLKMLAKRKPRPAAIPAVEDGVFRESAINHWSQLLSMELMKHNAFQMSSRAQRAAAARGPRRANAFPEDFIRPYSPHTSQRCDPRRARRKWPSLTDFFWQFYGNAAELWYRIEDGHVKTILSQVRISRATLLGPSFSVLASTRSPQAAGGVPRQLWYRMEDGRTETILSQEGTQQGDAAGPFLFCLGLYPALVKLQEEFPDDFVGAFMDDIDGGLDETRATRYVDRAEQLLAEKKLKLWRDKSAAWSPRWQQDSDIPADIAASGVKCSTEGITVLGCPLGANPFIQRSLEKITTGHQPLLEAIVTFAQMGLQGSGLLLRYCASPRLNYWLRLLPPKSDVSLPAAERHDAAIITAFRRMFRFPGDFPDSVSAQVQLPIRLGGFGLVSATTIARAAFLGLIGVTASDVFSRFRGAPWMPQGGPAALLDLPWLQAAVPALAAVSEVVGPSFSLPSLQDLVSRPQVRLQQRLTDQLHKFRFNELFNSLPPDSRARARLLSCQGPLSSGWLSAIPSSDSKTLNNFQYRHAVAGCLGIALPHATVLQRCICGGEVDKFGDHFYVCHTGRERVTRHNNMRNLFVRILAEADVPCNVEVPLHSLGITPPDDNPNNQRMDIYCVIDGSDYLLDVTIAHPCRPDDSPIPFHRTVNRRSAQLPGGKTAQLAVKDKIDKYGPTAQAAGFRFVPLAAETFGRWAEKTMDFLKMLAKRKPRPTSIPTEEDAAFRESIINHWSQLLSVELMKHNAFQVASRAQRAAAARGPRRPGAFPEDFVSRGPYRPHTSPASGLG</sequence>
<dbReference type="VEuPathDB" id="CryptoDB:Vbra_1268"/>
<feature type="region of interest" description="Disordered" evidence="1">
    <location>
        <begin position="23"/>
        <end position="42"/>
    </location>
</feature>
<dbReference type="AlphaFoldDB" id="A0A0G4GNC8"/>